<dbReference type="AlphaFoldDB" id="A0A2X3A6R3"/>
<name>A0A2X3A6R3_CLOPF</name>
<gene>
    <name evidence="1" type="ORF">NCTC10719_00423</name>
</gene>
<evidence type="ECO:0000313" key="1">
    <source>
        <dbReference type="EMBL" id="SQB57829.1"/>
    </source>
</evidence>
<accession>A0A2X3A6R3</accession>
<protein>
    <submittedName>
        <fullName evidence="1">Gp12 protein</fullName>
    </submittedName>
</protein>
<dbReference type="EMBL" id="UAWG01000001">
    <property type="protein sequence ID" value="SQB57829.1"/>
    <property type="molecule type" value="Genomic_DNA"/>
</dbReference>
<dbReference type="InterPro" id="IPR057006">
    <property type="entry name" value="Phage_TAC_19"/>
</dbReference>
<sequence length="101" mass="11867">MQVTIKGKKYESGKILRNKYKVYTEARDRISEKEIYDDSDLDEMVRVIVAIFDNQFTEDDVNNDMDVSDIILNFSSMDFEIVEKVNKKAEKIQKAFMKGKK</sequence>
<dbReference type="Pfam" id="PF23857">
    <property type="entry name" value="Phage_TAC_19"/>
    <property type="match status" value="1"/>
</dbReference>
<dbReference type="Proteomes" id="UP000249986">
    <property type="component" value="Unassembled WGS sequence"/>
</dbReference>
<proteinExistence type="predicted"/>
<dbReference type="RefSeq" id="WP_011010266.1">
    <property type="nucleotide sequence ID" value="NZ_CATNYC010000004.1"/>
</dbReference>
<dbReference type="NCBIfam" id="NF047360">
    <property type="entry name" value="tail_chap_PVL"/>
    <property type="match status" value="1"/>
</dbReference>
<organism evidence="1 2">
    <name type="scientific">Clostridium perfringens</name>
    <dbReference type="NCBI Taxonomy" id="1502"/>
    <lineage>
        <taxon>Bacteria</taxon>
        <taxon>Bacillati</taxon>
        <taxon>Bacillota</taxon>
        <taxon>Clostridia</taxon>
        <taxon>Eubacteriales</taxon>
        <taxon>Clostridiaceae</taxon>
        <taxon>Clostridium</taxon>
    </lineage>
</organism>
<reference evidence="1 2" key="1">
    <citation type="submission" date="2018-06" db="EMBL/GenBank/DDBJ databases">
        <authorList>
            <consortium name="Pathogen Informatics"/>
            <person name="Doyle S."/>
        </authorList>
    </citation>
    <scope>NUCLEOTIDE SEQUENCE [LARGE SCALE GENOMIC DNA]</scope>
    <source>
        <strain evidence="1 2">NCTC10719</strain>
    </source>
</reference>
<evidence type="ECO:0000313" key="2">
    <source>
        <dbReference type="Proteomes" id="UP000249986"/>
    </source>
</evidence>